<reference evidence="3 4" key="1">
    <citation type="submission" date="2024-02" db="EMBL/GenBank/DDBJ databases">
        <authorList>
            <person name="Chen Y."/>
            <person name="Shah S."/>
            <person name="Dougan E. K."/>
            <person name="Thang M."/>
            <person name="Chan C."/>
        </authorList>
    </citation>
    <scope>NUCLEOTIDE SEQUENCE [LARGE SCALE GENOMIC DNA]</scope>
</reference>
<name>A0ABP0REQ8_9DINO</name>
<feature type="coiled-coil region" evidence="1">
    <location>
        <begin position="224"/>
        <end position="291"/>
    </location>
</feature>
<feature type="region of interest" description="Disordered" evidence="2">
    <location>
        <begin position="446"/>
        <end position="505"/>
    </location>
</feature>
<gene>
    <name evidence="3" type="ORF">SCF082_LOCUS46414</name>
</gene>
<keyword evidence="4" id="KW-1185">Reference proteome</keyword>
<sequence>MQRETLLEEIRRLTNENSIFSRHVAKMEAKVHQREKQLQEMSINVAQSDLAFNEEQEIGVVLKRQLLDMQQKLRQSHAQFSEAAFRHKQLVRMHLRALDMKNLSKQRAEAGRSPSEMETAEASMHEYRMRLKQTQQETETLRTQAASLGRALEDLKTEHREKYAARGKMLSEIHQLRIIQIDTILRRKDIMLQARGDLTKQERKKLRQSSLAIAKRRTVVDSVLANAHCQLSKYERVIRRIQAETGIRDLGTVVERFFSQESKRKRITQELEAAQAKHAALKARLEHDKLKLQHARDYGVESSSTEQVHDLGSIEQRVRSARVTMRYKLESMRKTFQLVVTLVDGILPLAKQLFIAIPAEFFGALELHQLDSSKYVAQYGTTARLVCSEIGKRIAHILKLASANDTVRAEIEKHVQEELDDALDNQFSGHSDSQLVRWPTNDLKSLLTDNRKGSSSPLAPEAPGGIARQPSRLRSSNSHVQDAESLLRSRQAVEENNTGAPNTEQLVLRHVERSLNSFLQTKAPEVFNASNIRVKPRPPSPKSQPLVLARGIQISSPVSPIEEGGSGREQPMALGMGLDDDVDESSESSGKDMPPTPAMAGSKNRKRQENRVTRRKRRESTTSNPSDQEALRNDTMSRSCAEDADAHTLEAILDDDGADPSDNCFAFLQNGFRHGVDDVVKLSLKNLKLRFEDKLKINFDLHDHNKLLFELIGENRFHFAQPEAITAKELYSSFLRKDMKRTCFARSHIKMISTQLLNQDDQSSKILEAMRL</sequence>
<evidence type="ECO:0000313" key="4">
    <source>
        <dbReference type="Proteomes" id="UP001642464"/>
    </source>
</evidence>
<accession>A0ABP0REQ8</accession>
<feature type="compositionally biased region" description="Basic and acidic residues" evidence="2">
    <location>
        <begin position="481"/>
        <end position="493"/>
    </location>
</feature>
<proteinExistence type="predicted"/>
<dbReference type="Proteomes" id="UP001642464">
    <property type="component" value="Unassembled WGS sequence"/>
</dbReference>
<feature type="region of interest" description="Disordered" evidence="2">
    <location>
        <begin position="555"/>
        <end position="642"/>
    </location>
</feature>
<protein>
    <submittedName>
        <fullName evidence="3">Uncharacterized protein</fullName>
    </submittedName>
</protein>
<comment type="caution">
    <text evidence="3">The sequence shown here is derived from an EMBL/GenBank/DDBJ whole genome shotgun (WGS) entry which is preliminary data.</text>
</comment>
<evidence type="ECO:0000256" key="2">
    <source>
        <dbReference type="SAM" id="MobiDB-lite"/>
    </source>
</evidence>
<evidence type="ECO:0000256" key="1">
    <source>
        <dbReference type="SAM" id="Coils"/>
    </source>
</evidence>
<feature type="compositionally biased region" description="Polar residues" evidence="2">
    <location>
        <begin position="494"/>
        <end position="505"/>
    </location>
</feature>
<dbReference type="EMBL" id="CAXAMM010041373">
    <property type="protein sequence ID" value="CAK9099062.1"/>
    <property type="molecule type" value="Genomic_DNA"/>
</dbReference>
<evidence type="ECO:0000313" key="3">
    <source>
        <dbReference type="EMBL" id="CAK9099062.1"/>
    </source>
</evidence>
<organism evidence="3 4">
    <name type="scientific">Durusdinium trenchii</name>
    <dbReference type="NCBI Taxonomy" id="1381693"/>
    <lineage>
        <taxon>Eukaryota</taxon>
        <taxon>Sar</taxon>
        <taxon>Alveolata</taxon>
        <taxon>Dinophyceae</taxon>
        <taxon>Suessiales</taxon>
        <taxon>Symbiodiniaceae</taxon>
        <taxon>Durusdinium</taxon>
    </lineage>
</organism>
<keyword evidence="1" id="KW-0175">Coiled coil</keyword>
<feature type="coiled-coil region" evidence="1">
    <location>
        <begin position="117"/>
        <end position="144"/>
    </location>
</feature>